<dbReference type="InterPro" id="IPR024413">
    <property type="entry name" value="Phage_phiKZ_Orf92_int-head"/>
</dbReference>
<sequence>MSIQAFLNLGAEAFEDAPVVEEAPVVVVAPVPEEVIELIAERDDSNIALAIAQDAAAMSAAERQVEEFASAIERVENVQASMEHFIEAGLSQKSAMMLHRQITTVMASVGKDGAAIGGGLENFDNEEASIALLTAGLEALDAEKADLSSRAGASIAGIAGNIKSFLGNISTQAGRYKLRAEAIVKSADGAEAKSGTVEVKDKHLVVKGGNPSTNLKGDLGNFSKLVGAAIATFIEGDIVKEGSALAKAGETIIKATTADVAVKAAMGVKHNPFPGATIAVQDKDTFSIKRTEVVLGGYAVFDLQYKATGGEGAEAAVAHLNALSKNRVTLRQAPVEAGSEKVFSATMSPADGAALAKDVIAMLDNITAVNNRSLGAVSGALARLGTSAVLKGAVAKDADKDVKKIAGAMGKTLVGSIQAVNSLPRDALSAALKVSDAVLKVAKKAAAGQVD</sequence>
<evidence type="ECO:0000313" key="1">
    <source>
        <dbReference type="EMBL" id="ANH51761.1"/>
    </source>
</evidence>
<accession>A0A173GDI6</accession>
<organism evidence="1 2">
    <name type="scientific">Erwinia phage vB_EamM_Simmy50</name>
    <dbReference type="NCBI Taxonomy" id="1815988"/>
    <lineage>
        <taxon>Viruses</taxon>
        <taxon>Duplodnaviria</taxon>
        <taxon>Heunggongvirae</taxon>
        <taxon>Uroviricota</taxon>
        <taxon>Caudoviricetes</taxon>
        <taxon>Chimalliviridae</taxon>
        <taxon>Agricanvirus</taxon>
        <taxon>Agricanvirus simmy50</taxon>
    </lineage>
</organism>
<gene>
    <name evidence="1" type="ORF">SIMMY50_303</name>
</gene>
<evidence type="ECO:0000313" key="2">
    <source>
        <dbReference type="Proteomes" id="UP000222975"/>
    </source>
</evidence>
<protein>
    <submittedName>
        <fullName evidence="1">Uncharacterized protein</fullName>
    </submittedName>
</protein>
<keyword evidence="2" id="KW-1185">Reference proteome</keyword>
<proteinExistence type="predicted"/>
<reference evidence="2" key="1">
    <citation type="submission" date="2016-03" db="EMBL/GenBank/DDBJ databases">
        <authorList>
            <person name="Sharma R."/>
            <person name="Simister A.R."/>
            <person name="Berg J.A."/>
            <person name="Jensen G.L."/>
            <person name="Keele B.R."/>
            <person name="Ward M.E.H."/>
            <person name="Breakwell D.P."/>
            <person name="Hope S."/>
            <person name="Grose J.H."/>
        </authorList>
    </citation>
    <scope>NUCLEOTIDE SEQUENCE [LARGE SCALE GENOMIC DNA]</scope>
</reference>
<dbReference type="EMBL" id="KU886223">
    <property type="protein sequence ID" value="ANH51761.1"/>
    <property type="molecule type" value="Genomic_DNA"/>
</dbReference>
<dbReference type="Proteomes" id="UP000222975">
    <property type="component" value="Segment"/>
</dbReference>
<dbReference type="Pfam" id="PF12699">
    <property type="entry name" value="phiKZ_IP"/>
    <property type="match status" value="1"/>
</dbReference>
<name>A0A173GDI6_9CAUD</name>